<comment type="caution">
    <text evidence="6">The sequence shown here is derived from an EMBL/GenBank/DDBJ whole genome shotgun (WGS) entry which is preliminary data.</text>
</comment>
<keyword evidence="4" id="KW-0812">Transmembrane</keyword>
<protein>
    <submittedName>
        <fullName evidence="6">Helix-turn-helix domain-containing protein</fullName>
    </submittedName>
</protein>
<dbReference type="InterPro" id="IPR018060">
    <property type="entry name" value="HTH_AraC"/>
</dbReference>
<keyword evidence="7" id="KW-1185">Reference proteome</keyword>
<feature type="transmembrane region" description="Helical" evidence="4">
    <location>
        <begin position="300"/>
        <end position="322"/>
    </location>
</feature>
<evidence type="ECO:0000313" key="7">
    <source>
        <dbReference type="Proteomes" id="UP001589818"/>
    </source>
</evidence>
<dbReference type="EMBL" id="JBHLVF010000034">
    <property type="protein sequence ID" value="MFC0393656.1"/>
    <property type="molecule type" value="Genomic_DNA"/>
</dbReference>
<evidence type="ECO:0000256" key="1">
    <source>
        <dbReference type="ARBA" id="ARBA00023015"/>
    </source>
</evidence>
<dbReference type="InterPro" id="IPR009057">
    <property type="entry name" value="Homeodomain-like_sf"/>
</dbReference>
<dbReference type="PROSITE" id="PS00041">
    <property type="entry name" value="HTH_ARAC_FAMILY_1"/>
    <property type="match status" value="1"/>
</dbReference>
<dbReference type="Proteomes" id="UP001589818">
    <property type="component" value="Unassembled WGS sequence"/>
</dbReference>
<dbReference type="InterPro" id="IPR018062">
    <property type="entry name" value="HTH_AraC-typ_CS"/>
</dbReference>
<dbReference type="Pfam" id="PF12833">
    <property type="entry name" value="HTH_18"/>
    <property type="match status" value="1"/>
</dbReference>
<dbReference type="Gene3D" id="1.10.10.60">
    <property type="entry name" value="Homeodomain-like"/>
    <property type="match status" value="2"/>
</dbReference>
<evidence type="ECO:0000313" key="6">
    <source>
        <dbReference type="EMBL" id="MFC0393656.1"/>
    </source>
</evidence>
<dbReference type="Pfam" id="PF17853">
    <property type="entry name" value="GGDEF_2"/>
    <property type="match status" value="1"/>
</dbReference>
<dbReference type="RefSeq" id="WP_204820654.1">
    <property type="nucleotide sequence ID" value="NZ_JANHOF010000008.1"/>
</dbReference>
<evidence type="ECO:0000256" key="4">
    <source>
        <dbReference type="SAM" id="Phobius"/>
    </source>
</evidence>
<keyword evidence="3" id="KW-0804">Transcription</keyword>
<gene>
    <name evidence="6" type="ORF">ACFFJ8_20080</name>
</gene>
<keyword evidence="2" id="KW-0238">DNA-binding</keyword>
<sequence length="759" mass="87492">MKRWVELTKSKVFFLYVGSFLLVFFIPSVVLGGMMYQNAVINLQAEIESSNLHNLNQVKEMIDRQMKGLEQTAVKISYDHRLTPFFLRTNDYYAMEAVQELGKYKANTLIAEEVLLYYRDGDMIYTSSGTYSLDVLTREIYRLDDKGKEDLLDLVKESDQKAVRPAETVFVNRTETNRMLTYAYPIPANGTAAYGTVLFQVKEQTLTSLIENLLGDFNGSVFILDSKNQLMANRSKGVRIQPEEITALLDRDRSEPIRNIMIGDQRFSMIEVTSEQTSWSMMMMMPTDQFLGRVIEKKTFIFWLFICLLIAGLAIILAFSLMHYRPIRRLRQVLGSFEPNGRIGGSASRSNELKWISDTLETAMEDHRDLVHQIKVQRPYVRDQFVHRLLKGDYRSGEELDQILNSLQMPLTGGYFFVLLVSMHHCPTLPAAKRIQLQQYLEVGQEQGTIRLGVEMMPNKVFAVIVQFKAEGELKQDQREIAMNMIQAISDRFGFSPSIALGRVYEQIQHMNRSYVEASAAQEYELKSSAGSCLIFEDIVHWQEDSTWYPAEEQMRFIQGLKQGDRQVALDSLQSMMRGISQKERSLLLLKCMCSDIINTVYKTVSVMKVGDFYKSIQEALMFVTLAEFDEKLKRLVEEICEAVEQNRENKNKGLRDQVLAYIHEQFQSYDLSLEKVAEHFGLSVSFLSRFIKDQTGSTFTHYTGMLRLEEIKKELKTTNSPIKDIIVRNGYVGVSNFIEKFRRAEGMTPSEYRKLNSM</sequence>
<organism evidence="6 7">
    <name type="scientific">Paenibacillus mendelii</name>
    <dbReference type="NCBI Taxonomy" id="206163"/>
    <lineage>
        <taxon>Bacteria</taxon>
        <taxon>Bacillati</taxon>
        <taxon>Bacillota</taxon>
        <taxon>Bacilli</taxon>
        <taxon>Bacillales</taxon>
        <taxon>Paenibacillaceae</taxon>
        <taxon>Paenibacillus</taxon>
    </lineage>
</organism>
<evidence type="ECO:0000256" key="2">
    <source>
        <dbReference type="ARBA" id="ARBA00023125"/>
    </source>
</evidence>
<accession>A0ABV6JCY6</accession>
<reference evidence="6 7" key="1">
    <citation type="submission" date="2024-09" db="EMBL/GenBank/DDBJ databases">
        <authorList>
            <person name="Sun Q."/>
            <person name="Mori K."/>
        </authorList>
    </citation>
    <scope>NUCLEOTIDE SEQUENCE [LARGE SCALE GENOMIC DNA]</scope>
    <source>
        <strain evidence="6 7">CCM 4839</strain>
    </source>
</reference>
<feature type="domain" description="HTH araC/xylS-type" evidence="5">
    <location>
        <begin position="657"/>
        <end position="756"/>
    </location>
</feature>
<dbReference type="SUPFAM" id="SSF46689">
    <property type="entry name" value="Homeodomain-like"/>
    <property type="match status" value="1"/>
</dbReference>
<feature type="transmembrane region" description="Helical" evidence="4">
    <location>
        <begin position="12"/>
        <end position="36"/>
    </location>
</feature>
<dbReference type="PANTHER" id="PTHR43280">
    <property type="entry name" value="ARAC-FAMILY TRANSCRIPTIONAL REGULATOR"/>
    <property type="match status" value="1"/>
</dbReference>
<keyword evidence="4" id="KW-0472">Membrane</keyword>
<dbReference type="InterPro" id="IPR041522">
    <property type="entry name" value="CdaR_GGDEF"/>
</dbReference>
<name>A0ABV6JCY6_9BACL</name>
<dbReference type="PROSITE" id="PS01124">
    <property type="entry name" value="HTH_ARAC_FAMILY_2"/>
    <property type="match status" value="1"/>
</dbReference>
<proteinExistence type="predicted"/>
<keyword evidence="4" id="KW-1133">Transmembrane helix</keyword>
<evidence type="ECO:0000256" key="3">
    <source>
        <dbReference type="ARBA" id="ARBA00023163"/>
    </source>
</evidence>
<keyword evidence="1" id="KW-0805">Transcription regulation</keyword>
<dbReference type="PANTHER" id="PTHR43280:SF2">
    <property type="entry name" value="HTH-TYPE TRANSCRIPTIONAL REGULATOR EXSA"/>
    <property type="match status" value="1"/>
</dbReference>
<evidence type="ECO:0000259" key="5">
    <source>
        <dbReference type="PROSITE" id="PS01124"/>
    </source>
</evidence>
<dbReference type="SMART" id="SM00342">
    <property type="entry name" value="HTH_ARAC"/>
    <property type="match status" value="1"/>
</dbReference>